<dbReference type="PANTHER" id="PTHR23028:SF53">
    <property type="entry name" value="ACYL_TRANSF_3 DOMAIN-CONTAINING PROTEIN"/>
    <property type="match status" value="1"/>
</dbReference>
<comment type="caution">
    <text evidence="3">The sequence shown here is derived from an EMBL/GenBank/DDBJ whole genome shotgun (WGS) entry which is preliminary data.</text>
</comment>
<feature type="transmembrane region" description="Helical" evidence="1">
    <location>
        <begin position="97"/>
        <end position="117"/>
    </location>
</feature>
<feature type="transmembrane region" description="Helical" evidence="1">
    <location>
        <begin position="164"/>
        <end position="191"/>
    </location>
</feature>
<feature type="transmembrane region" description="Helical" evidence="1">
    <location>
        <begin position="260"/>
        <end position="280"/>
    </location>
</feature>
<feature type="transmembrane region" description="Helical" evidence="1">
    <location>
        <begin position="12"/>
        <end position="32"/>
    </location>
</feature>
<evidence type="ECO:0000259" key="2">
    <source>
        <dbReference type="Pfam" id="PF01757"/>
    </source>
</evidence>
<keyword evidence="1" id="KW-0472">Membrane</keyword>
<feature type="transmembrane region" description="Helical" evidence="1">
    <location>
        <begin position="292"/>
        <end position="312"/>
    </location>
</feature>
<sequence>MAGKRIADIEILRAIAVLGVVFHHAFYNLFPWKTPEIQAFREQFQFWWGVDLFFAISGFVIARDLLPRLAQATQNGHFWRAAGGFWIRRAGRLLPSAWLWLALPLLAVVLFNQSGVFGDLRTNLMATAAGLTQVANIRFADSFMSYEYGVTFVYWSLSLEEQFYLLLPLTALLFRRWLPLFLIALVVYQFFTLRTPILMAFRTDAIALGVLLAIWSHHSSYQRLQPRLLGRHWLLGVALLVTAGGLMAHLSGASQTLQTYRIGLIALLSALLVMVASYDRDYLIPQGTLQRVMLWIGSRSYAIYLIHIPAFFLTREIWFRLDPASTGSDTTYMPAFAATALLLILIASELNYRFIEMPLRRRGVLLAERIEARSRSNPSNGVTTC</sequence>
<dbReference type="RefSeq" id="WP_280001646.1">
    <property type="nucleotide sequence ID" value="NZ_JAODZF010000006.1"/>
</dbReference>
<accession>A0AB73HYR8</accession>
<keyword evidence="1" id="KW-0812">Transmembrane</keyword>
<organism evidence="3 4">
    <name type="scientific">Aquipseudomonas alcaligenes</name>
    <name type="common">Pseudomonas alcaligenes</name>
    <dbReference type="NCBI Taxonomy" id="43263"/>
    <lineage>
        <taxon>Bacteria</taxon>
        <taxon>Pseudomonadati</taxon>
        <taxon>Pseudomonadota</taxon>
        <taxon>Gammaproteobacteria</taxon>
        <taxon>Pseudomonadales</taxon>
        <taxon>Pseudomonadaceae</taxon>
        <taxon>Aquipseudomonas</taxon>
    </lineage>
</organism>
<keyword evidence="3" id="KW-0808">Transferase</keyword>
<evidence type="ECO:0000313" key="3">
    <source>
        <dbReference type="EMBL" id="MDH0142972.1"/>
    </source>
</evidence>
<feature type="domain" description="Acyltransferase 3" evidence="2">
    <location>
        <begin position="7"/>
        <end position="346"/>
    </location>
</feature>
<dbReference type="GO" id="GO:0016747">
    <property type="term" value="F:acyltransferase activity, transferring groups other than amino-acyl groups"/>
    <property type="evidence" value="ECO:0007669"/>
    <property type="project" value="InterPro"/>
</dbReference>
<evidence type="ECO:0000256" key="1">
    <source>
        <dbReference type="SAM" id="Phobius"/>
    </source>
</evidence>
<dbReference type="GO" id="GO:0016020">
    <property type="term" value="C:membrane"/>
    <property type="evidence" value="ECO:0007669"/>
    <property type="project" value="TreeGrafter"/>
</dbReference>
<keyword evidence="1" id="KW-1133">Transmembrane helix</keyword>
<dbReference type="Proteomes" id="UP001158058">
    <property type="component" value="Unassembled WGS sequence"/>
</dbReference>
<dbReference type="EMBL" id="JAODZF010000006">
    <property type="protein sequence ID" value="MDH0142972.1"/>
    <property type="molecule type" value="Genomic_DNA"/>
</dbReference>
<dbReference type="PANTHER" id="PTHR23028">
    <property type="entry name" value="ACETYLTRANSFERASE"/>
    <property type="match status" value="1"/>
</dbReference>
<feature type="transmembrane region" description="Helical" evidence="1">
    <location>
        <begin position="197"/>
        <end position="216"/>
    </location>
</feature>
<dbReference type="Pfam" id="PF01757">
    <property type="entry name" value="Acyl_transf_3"/>
    <property type="match status" value="1"/>
</dbReference>
<dbReference type="AlphaFoldDB" id="A0AB73HYR8"/>
<feature type="transmembrane region" description="Helical" evidence="1">
    <location>
        <begin position="332"/>
        <end position="352"/>
    </location>
</feature>
<keyword evidence="3" id="KW-0012">Acyltransferase</keyword>
<evidence type="ECO:0000313" key="4">
    <source>
        <dbReference type="Proteomes" id="UP001158058"/>
    </source>
</evidence>
<protein>
    <submittedName>
        <fullName evidence="3">Acyltransferase</fullName>
    </submittedName>
</protein>
<gene>
    <name evidence="3" type="ORF">N7380_11630</name>
</gene>
<reference evidence="3" key="1">
    <citation type="submission" date="2022-09" db="EMBL/GenBank/DDBJ databases">
        <title>Intensive care unit water sources are persistently colonized with multi-drug resistant bacteria and are the site of extensive horizontal gene transfer of antibiotic resistance genes.</title>
        <authorList>
            <person name="Diorio-Toth L."/>
        </authorList>
    </citation>
    <scope>NUCLEOTIDE SEQUENCE</scope>
    <source>
        <strain evidence="3">GD04146</strain>
    </source>
</reference>
<proteinExistence type="predicted"/>
<feature type="transmembrane region" description="Helical" evidence="1">
    <location>
        <begin position="44"/>
        <end position="62"/>
    </location>
</feature>
<feature type="transmembrane region" description="Helical" evidence="1">
    <location>
        <begin position="228"/>
        <end position="248"/>
    </location>
</feature>
<dbReference type="GO" id="GO:0009103">
    <property type="term" value="P:lipopolysaccharide biosynthetic process"/>
    <property type="evidence" value="ECO:0007669"/>
    <property type="project" value="TreeGrafter"/>
</dbReference>
<dbReference type="InterPro" id="IPR002656">
    <property type="entry name" value="Acyl_transf_3_dom"/>
</dbReference>
<dbReference type="InterPro" id="IPR050879">
    <property type="entry name" value="Acyltransferase_3"/>
</dbReference>
<name>A0AB73HYR8_AQUAC</name>